<evidence type="ECO:0000256" key="1">
    <source>
        <dbReference type="SAM" id="MobiDB-lite"/>
    </source>
</evidence>
<gene>
    <name evidence="2" type="ORF">IV203_027545</name>
</gene>
<feature type="compositionally biased region" description="Basic and acidic residues" evidence="1">
    <location>
        <begin position="7"/>
        <end position="19"/>
    </location>
</feature>
<accession>A0A9K3LWH3</accession>
<keyword evidence="3" id="KW-1185">Reference proteome</keyword>
<sequence>MVTTRRMGTEAKQAADKRPHPVYNVVRRRTKKPKNVTVDLDRNTYHEDVEAETVMEEATKNENISALQAPEQATAIKEVCFKENTDAKDANGVSPEESEVSNGKETDNYFNREQII</sequence>
<proteinExistence type="predicted"/>
<dbReference type="EMBL" id="JAGRRH010000005">
    <property type="protein sequence ID" value="KAG7369799.1"/>
    <property type="molecule type" value="Genomic_DNA"/>
</dbReference>
<dbReference type="AlphaFoldDB" id="A0A9K3LWH3"/>
<feature type="region of interest" description="Disordered" evidence="1">
    <location>
        <begin position="87"/>
        <end position="116"/>
    </location>
</feature>
<protein>
    <submittedName>
        <fullName evidence="2">Uncharacterized protein</fullName>
    </submittedName>
</protein>
<organism evidence="2 3">
    <name type="scientific">Nitzschia inconspicua</name>
    <dbReference type="NCBI Taxonomy" id="303405"/>
    <lineage>
        <taxon>Eukaryota</taxon>
        <taxon>Sar</taxon>
        <taxon>Stramenopiles</taxon>
        <taxon>Ochrophyta</taxon>
        <taxon>Bacillariophyta</taxon>
        <taxon>Bacillariophyceae</taxon>
        <taxon>Bacillariophycidae</taxon>
        <taxon>Bacillariales</taxon>
        <taxon>Bacillariaceae</taxon>
        <taxon>Nitzschia</taxon>
    </lineage>
</organism>
<feature type="region of interest" description="Disordered" evidence="1">
    <location>
        <begin position="1"/>
        <end position="20"/>
    </location>
</feature>
<reference evidence="2" key="2">
    <citation type="submission" date="2021-04" db="EMBL/GenBank/DDBJ databases">
        <authorList>
            <person name="Podell S."/>
        </authorList>
    </citation>
    <scope>NUCLEOTIDE SEQUENCE</scope>
    <source>
        <strain evidence="2">Hildebrandi</strain>
    </source>
</reference>
<name>A0A9K3LWH3_9STRA</name>
<reference evidence="2" key="1">
    <citation type="journal article" date="2021" name="Sci. Rep.">
        <title>Diploid genomic architecture of Nitzschia inconspicua, an elite biomass production diatom.</title>
        <authorList>
            <person name="Oliver A."/>
            <person name="Podell S."/>
            <person name="Pinowska A."/>
            <person name="Traller J.C."/>
            <person name="Smith S.R."/>
            <person name="McClure R."/>
            <person name="Beliaev A."/>
            <person name="Bohutskyi P."/>
            <person name="Hill E.A."/>
            <person name="Rabines A."/>
            <person name="Zheng H."/>
            <person name="Allen L.Z."/>
            <person name="Kuo A."/>
            <person name="Grigoriev I.V."/>
            <person name="Allen A.E."/>
            <person name="Hazlebeck D."/>
            <person name="Allen E.E."/>
        </authorList>
    </citation>
    <scope>NUCLEOTIDE SEQUENCE</scope>
    <source>
        <strain evidence="2">Hildebrandi</strain>
    </source>
</reference>
<dbReference type="Proteomes" id="UP000693970">
    <property type="component" value="Unassembled WGS sequence"/>
</dbReference>
<comment type="caution">
    <text evidence="2">The sequence shown here is derived from an EMBL/GenBank/DDBJ whole genome shotgun (WGS) entry which is preliminary data.</text>
</comment>
<evidence type="ECO:0000313" key="3">
    <source>
        <dbReference type="Proteomes" id="UP000693970"/>
    </source>
</evidence>
<evidence type="ECO:0000313" key="2">
    <source>
        <dbReference type="EMBL" id="KAG7369799.1"/>
    </source>
</evidence>